<evidence type="ECO:0000259" key="7">
    <source>
        <dbReference type="Pfam" id="PF00108"/>
    </source>
</evidence>
<dbReference type="InterPro" id="IPR016039">
    <property type="entry name" value="Thiolase-like"/>
</dbReference>
<gene>
    <name evidence="9" type="ORF">AN936_04025</name>
</gene>
<evidence type="ECO:0000313" key="9">
    <source>
        <dbReference type="EMBL" id="ALH79562.1"/>
    </source>
</evidence>
<accession>A0A0N9UU82</accession>
<evidence type="ECO:0000256" key="2">
    <source>
        <dbReference type="ARBA" id="ARBA00022448"/>
    </source>
</evidence>
<keyword evidence="5" id="KW-0446">Lipid-binding</keyword>
<dbReference type="Proteomes" id="UP000058074">
    <property type="component" value="Chromosome"/>
</dbReference>
<dbReference type="Pfam" id="PF00108">
    <property type="entry name" value="Thiolase_N"/>
    <property type="match status" value="1"/>
</dbReference>
<dbReference type="RefSeq" id="WP_054587002.1">
    <property type="nucleotide sequence ID" value="NZ_CP012700.1"/>
</dbReference>
<keyword evidence="2" id="KW-0813">Transport</keyword>
<reference evidence="9 10" key="1">
    <citation type="journal article" date="2015" name="Genome Announc.">
        <title>Complete Genome Sequence of Polypropylene Glycol- and Polyethylene Glycol-Degrading Sphingopyxis macrogoltabida Strain EY-1.</title>
        <authorList>
            <person name="Ohtsubo Y."/>
            <person name="Nagata Y."/>
            <person name="Numata M."/>
            <person name="Tsuchikane K."/>
            <person name="Hosoyama A."/>
            <person name="Yamazoe A."/>
            <person name="Tsuda M."/>
            <person name="Fujita N."/>
            <person name="Kawai F."/>
        </authorList>
    </citation>
    <scope>NUCLEOTIDE SEQUENCE [LARGE SCALE GENOMIC DNA]</scope>
    <source>
        <strain evidence="9 10">EY-1</strain>
    </source>
</reference>
<feature type="domain" description="Thiolase C-terminal" evidence="8">
    <location>
        <begin position="270"/>
        <end position="393"/>
    </location>
</feature>
<dbReference type="SUPFAM" id="SSF53901">
    <property type="entry name" value="Thiolase-like"/>
    <property type="match status" value="2"/>
</dbReference>
<dbReference type="InterPro" id="IPR020616">
    <property type="entry name" value="Thiolase_N"/>
</dbReference>
<dbReference type="InterPro" id="IPR020613">
    <property type="entry name" value="Thiolase_CS"/>
</dbReference>
<dbReference type="InterPro" id="IPR055140">
    <property type="entry name" value="Thiolase_C_2"/>
</dbReference>
<evidence type="ECO:0000313" key="10">
    <source>
        <dbReference type="Proteomes" id="UP000058074"/>
    </source>
</evidence>
<dbReference type="PANTHER" id="PTHR42870:SF1">
    <property type="entry name" value="NON-SPECIFIC LIPID-TRANSFER PROTEIN-LIKE 2"/>
    <property type="match status" value="1"/>
</dbReference>
<dbReference type="EC" id="2.3.1.176" evidence="1"/>
<evidence type="ECO:0000256" key="4">
    <source>
        <dbReference type="ARBA" id="ARBA00023055"/>
    </source>
</evidence>
<evidence type="ECO:0000256" key="5">
    <source>
        <dbReference type="ARBA" id="ARBA00023121"/>
    </source>
</evidence>
<proteinExistence type="predicted"/>
<organism evidence="9 10">
    <name type="scientific">Sphingopyxis macrogoltabida</name>
    <name type="common">Sphingomonas macrogoltabidus</name>
    <dbReference type="NCBI Taxonomy" id="33050"/>
    <lineage>
        <taxon>Bacteria</taxon>
        <taxon>Pseudomonadati</taxon>
        <taxon>Pseudomonadota</taxon>
        <taxon>Alphaproteobacteria</taxon>
        <taxon>Sphingomonadales</taxon>
        <taxon>Sphingomonadaceae</taxon>
        <taxon>Sphingopyxis</taxon>
    </lineage>
</organism>
<dbReference type="InterPro" id="IPR002155">
    <property type="entry name" value="Thiolase"/>
</dbReference>
<sequence length="407" mass="42604">MRDAVILGVGMTPFGRHLDKSHEQLTQWAVREALADSGVPPGEIDMAVYANVIQGFFAGEMSIPGEYALRPLGISGVRGFHVEAACASSTVGLHVAVDYVRAGLADCVLVVGVEKLYSDDRAKKFAVFQQPRDLVEAEAYLAKTANLLAPVPPGGESVSPNILMQAYAAQARLHIATYGSTQRQIAAVAAKDHGHSVHNPLSQYRKPMSVDEVLAAPTVAWPLTNPMCAPISDGAAAAIVCSADWARRFPDARAVRVLAAESQTGSERAPDDYANHVTRIVGARAYEKASVGPKDIDIAEVHDASSIGEMIQTEALGLCAPGEAGIAAERGETALGGRIPVNVSGGLVSKGHPLGATGLGQIFELVTHLRGDAGTRQVEGARIAIAENSGGFYGVEDGMSAVTILAR</sequence>
<dbReference type="PIRSF" id="PIRSF000429">
    <property type="entry name" value="Ac-CoA_Ac_transf"/>
    <property type="match status" value="1"/>
</dbReference>
<dbReference type="CDD" id="cd00829">
    <property type="entry name" value="SCP-x_thiolase"/>
    <property type="match status" value="1"/>
</dbReference>
<dbReference type="Pfam" id="PF22691">
    <property type="entry name" value="Thiolase_C_1"/>
    <property type="match status" value="1"/>
</dbReference>
<name>A0A0N9UU82_SPHMC</name>
<dbReference type="EMBL" id="CP012700">
    <property type="protein sequence ID" value="ALH79562.1"/>
    <property type="molecule type" value="Genomic_DNA"/>
</dbReference>
<evidence type="ECO:0000256" key="6">
    <source>
        <dbReference type="ARBA" id="ARBA00032316"/>
    </source>
</evidence>
<evidence type="ECO:0000259" key="8">
    <source>
        <dbReference type="Pfam" id="PF22691"/>
    </source>
</evidence>
<evidence type="ECO:0000256" key="1">
    <source>
        <dbReference type="ARBA" id="ARBA00012352"/>
    </source>
</evidence>
<dbReference type="PROSITE" id="PS00737">
    <property type="entry name" value="THIOLASE_2"/>
    <property type="match status" value="1"/>
</dbReference>
<dbReference type="PANTHER" id="PTHR42870">
    <property type="entry name" value="ACETYL-COA C-ACETYLTRANSFERASE"/>
    <property type="match status" value="1"/>
</dbReference>
<feature type="domain" description="Thiolase N-terminal" evidence="7">
    <location>
        <begin position="5"/>
        <end position="243"/>
    </location>
</feature>
<dbReference type="PATRIC" id="fig|33050.5.peg.834"/>
<keyword evidence="3" id="KW-0808">Transferase</keyword>
<dbReference type="GO" id="GO:0003988">
    <property type="term" value="F:acetyl-CoA C-acyltransferase activity"/>
    <property type="evidence" value="ECO:0007669"/>
    <property type="project" value="UniProtKB-ARBA"/>
</dbReference>
<dbReference type="Gene3D" id="3.40.47.10">
    <property type="match status" value="1"/>
</dbReference>
<dbReference type="GO" id="GO:0008289">
    <property type="term" value="F:lipid binding"/>
    <property type="evidence" value="ECO:0007669"/>
    <property type="project" value="UniProtKB-KW"/>
</dbReference>
<protein>
    <recommendedName>
        <fullName evidence="1">propanoyl-CoA C-acyltransferase</fullName>
        <ecNumber evidence="1">2.3.1.176</ecNumber>
    </recommendedName>
    <alternativeName>
        <fullName evidence="6">Propanoyl-CoA C-acyltransferase</fullName>
    </alternativeName>
</protein>
<keyword evidence="4" id="KW-0445">Lipid transport</keyword>
<dbReference type="GO" id="GO:0006869">
    <property type="term" value="P:lipid transport"/>
    <property type="evidence" value="ECO:0007669"/>
    <property type="project" value="UniProtKB-KW"/>
</dbReference>
<dbReference type="KEGG" id="smag:AN936_04025"/>
<dbReference type="OrthoDB" id="9785768at2"/>
<evidence type="ECO:0000256" key="3">
    <source>
        <dbReference type="ARBA" id="ARBA00022679"/>
    </source>
</evidence>
<dbReference type="AlphaFoldDB" id="A0A0N9UU82"/>